<keyword evidence="8 13" id="KW-0238">DNA-binding</keyword>
<evidence type="ECO:0000256" key="8">
    <source>
        <dbReference type="ARBA" id="ARBA00023125"/>
    </source>
</evidence>
<dbReference type="RefSeq" id="WP_117420020.1">
    <property type="nucleotide sequence ID" value="NZ_QOHO01000116.1"/>
</dbReference>
<gene>
    <name evidence="13 17" type="primary">addA</name>
    <name evidence="17" type="ORF">DS742_27055</name>
</gene>
<evidence type="ECO:0000256" key="6">
    <source>
        <dbReference type="ARBA" id="ARBA00022839"/>
    </source>
</evidence>
<dbReference type="SUPFAM" id="SSF52980">
    <property type="entry name" value="Restriction endonuclease-like"/>
    <property type="match status" value="1"/>
</dbReference>
<evidence type="ECO:0000256" key="14">
    <source>
        <dbReference type="PROSITE-ProRule" id="PRU00560"/>
    </source>
</evidence>
<dbReference type="GO" id="GO:0000724">
    <property type="term" value="P:double-strand break repair via homologous recombination"/>
    <property type="evidence" value="ECO:0007669"/>
    <property type="project" value="UniProtKB-UniRule"/>
</dbReference>
<evidence type="ECO:0000256" key="2">
    <source>
        <dbReference type="ARBA" id="ARBA00022741"/>
    </source>
</evidence>
<protein>
    <recommendedName>
        <fullName evidence="13">ATP-dependent helicase/nuclease subunit A</fullName>
        <ecNumber evidence="13">3.1.-.-</ecNumber>
        <ecNumber evidence="13">5.6.2.4</ecNumber>
    </recommendedName>
    <alternativeName>
        <fullName evidence="13">ATP-dependent helicase/nuclease AddA</fullName>
    </alternativeName>
    <alternativeName>
        <fullName evidence="13">DNA 3'-5' helicase AddA</fullName>
    </alternativeName>
</protein>
<dbReference type="GO" id="GO:0003690">
    <property type="term" value="F:double-stranded DNA binding"/>
    <property type="evidence" value="ECO:0007669"/>
    <property type="project" value="UniProtKB-UniRule"/>
</dbReference>
<dbReference type="InterPro" id="IPR011604">
    <property type="entry name" value="PDDEXK-like_dom_sf"/>
</dbReference>
<dbReference type="EC" id="5.6.2.4" evidence="13"/>
<keyword evidence="2 13" id="KW-0547">Nucleotide-binding</keyword>
<dbReference type="PANTHER" id="PTHR11070">
    <property type="entry name" value="UVRD / RECB / PCRA DNA HELICASE FAMILY MEMBER"/>
    <property type="match status" value="1"/>
</dbReference>
<dbReference type="InterPro" id="IPR038726">
    <property type="entry name" value="PDDEXK_AddAB-type"/>
</dbReference>
<comment type="cofactor">
    <cofactor evidence="13">
        <name>Mg(2+)</name>
        <dbReference type="ChEBI" id="CHEBI:18420"/>
    </cofactor>
</comment>
<comment type="similarity">
    <text evidence="13">Belongs to the helicase family. AddA subfamily.</text>
</comment>
<feature type="binding site" evidence="14">
    <location>
        <begin position="24"/>
        <end position="31"/>
    </location>
    <ligand>
        <name>ATP</name>
        <dbReference type="ChEBI" id="CHEBI:30616"/>
    </ligand>
</feature>
<dbReference type="Gene3D" id="3.90.320.10">
    <property type="match status" value="1"/>
</dbReference>
<dbReference type="GO" id="GO:0043138">
    <property type="term" value="F:3'-5' DNA helicase activity"/>
    <property type="evidence" value="ECO:0007669"/>
    <property type="project" value="UniProtKB-UniRule"/>
</dbReference>
<comment type="subunit">
    <text evidence="13">Heterodimer of AddA and AddB/RexB.</text>
</comment>
<evidence type="ECO:0000259" key="15">
    <source>
        <dbReference type="PROSITE" id="PS51198"/>
    </source>
</evidence>
<comment type="caution">
    <text evidence="17">The sequence shown here is derived from an EMBL/GenBank/DDBJ whole genome shotgun (WGS) entry which is preliminary data.</text>
</comment>
<dbReference type="InterPro" id="IPR011335">
    <property type="entry name" value="Restrct_endonuc-II-like"/>
</dbReference>
<evidence type="ECO:0000313" key="17">
    <source>
        <dbReference type="EMBL" id="RFZ75783.1"/>
    </source>
</evidence>
<dbReference type="Proteomes" id="UP000260680">
    <property type="component" value="Unassembled WGS sequence"/>
</dbReference>
<dbReference type="InterPro" id="IPR000212">
    <property type="entry name" value="DNA_helicase_UvrD/REP"/>
</dbReference>
<dbReference type="SUPFAM" id="SSF52540">
    <property type="entry name" value="P-loop containing nucleoside triphosphate hydrolases"/>
    <property type="match status" value="1"/>
</dbReference>
<dbReference type="EC" id="3.1.-.-" evidence="13"/>
<comment type="catalytic activity">
    <reaction evidence="12 13">
        <text>ATP + H2O = ADP + phosphate + H(+)</text>
        <dbReference type="Rhea" id="RHEA:13065"/>
        <dbReference type="ChEBI" id="CHEBI:15377"/>
        <dbReference type="ChEBI" id="CHEBI:15378"/>
        <dbReference type="ChEBI" id="CHEBI:30616"/>
        <dbReference type="ChEBI" id="CHEBI:43474"/>
        <dbReference type="ChEBI" id="CHEBI:456216"/>
        <dbReference type="EC" id="5.6.2.4"/>
    </reaction>
</comment>
<keyword evidence="7 13" id="KW-0067">ATP-binding</keyword>
<dbReference type="GO" id="GO:0005524">
    <property type="term" value="F:ATP binding"/>
    <property type="evidence" value="ECO:0007669"/>
    <property type="project" value="UniProtKB-UniRule"/>
</dbReference>
<evidence type="ECO:0000256" key="13">
    <source>
        <dbReference type="HAMAP-Rule" id="MF_01451"/>
    </source>
</evidence>
<reference evidence="17 18" key="1">
    <citation type="submission" date="2018-07" db="EMBL/GenBank/DDBJ databases">
        <title>New species, Clostridium PI-S10-A1B.</title>
        <authorList>
            <person name="Krishna G."/>
            <person name="Summeta K."/>
            <person name="Shikha S."/>
            <person name="Prabhu P.B."/>
            <person name="Suresh K."/>
        </authorList>
    </citation>
    <scope>NUCLEOTIDE SEQUENCE [LARGE SCALE GENOMIC DNA]</scope>
    <source>
        <strain evidence="17 18">PI-S10-A1B</strain>
    </source>
</reference>
<keyword evidence="6 13" id="KW-0269">Exonuclease</keyword>
<keyword evidence="9 13" id="KW-0234">DNA repair</keyword>
<evidence type="ECO:0000256" key="1">
    <source>
        <dbReference type="ARBA" id="ARBA00022722"/>
    </source>
</evidence>
<dbReference type="GO" id="GO:0005829">
    <property type="term" value="C:cytosol"/>
    <property type="evidence" value="ECO:0007669"/>
    <property type="project" value="TreeGrafter"/>
</dbReference>
<keyword evidence="3 13" id="KW-0227">DNA damage</keyword>
<dbReference type="HAMAP" id="MF_01451">
    <property type="entry name" value="AddA"/>
    <property type="match status" value="1"/>
</dbReference>
<evidence type="ECO:0000313" key="18">
    <source>
        <dbReference type="Proteomes" id="UP000260680"/>
    </source>
</evidence>
<dbReference type="InterPro" id="IPR014152">
    <property type="entry name" value="AddA"/>
</dbReference>
<dbReference type="Pfam" id="PF13361">
    <property type="entry name" value="UvrD_C"/>
    <property type="match status" value="1"/>
</dbReference>
<evidence type="ECO:0000256" key="12">
    <source>
        <dbReference type="ARBA" id="ARBA00048988"/>
    </source>
</evidence>
<keyword evidence="5 13" id="KW-0347">Helicase</keyword>
<keyword evidence="1 13" id="KW-0540">Nuclease</keyword>
<evidence type="ECO:0000256" key="10">
    <source>
        <dbReference type="ARBA" id="ARBA00023235"/>
    </source>
</evidence>
<evidence type="ECO:0000256" key="3">
    <source>
        <dbReference type="ARBA" id="ARBA00022763"/>
    </source>
</evidence>
<evidence type="ECO:0000256" key="5">
    <source>
        <dbReference type="ARBA" id="ARBA00022806"/>
    </source>
</evidence>
<feature type="domain" description="UvrD-like helicase C-terminal" evidence="16">
    <location>
        <begin position="498"/>
        <end position="811"/>
    </location>
</feature>
<dbReference type="GO" id="GO:0008408">
    <property type="term" value="F:3'-5' exonuclease activity"/>
    <property type="evidence" value="ECO:0007669"/>
    <property type="project" value="UniProtKB-UniRule"/>
</dbReference>
<dbReference type="PROSITE" id="PS51198">
    <property type="entry name" value="UVRD_HELICASE_ATP_BIND"/>
    <property type="match status" value="1"/>
</dbReference>
<dbReference type="GO" id="GO:0016887">
    <property type="term" value="F:ATP hydrolysis activity"/>
    <property type="evidence" value="ECO:0007669"/>
    <property type="project" value="RHEA"/>
</dbReference>
<comment type="catalytic activity">
    <reaction evidence="11 13">
        <text>Couples ATP hydrolysis with the unwinding of duplex DNA by translocating in the 3'-5' direction.</text>
        <dbReference type="EC" id="5.6.2.4"/>
    </reaction>
</comment>
<dbReference type="PROSITE" id="PS51217">
    <property type="entry name" value="UVRD_HELICASE_CTER"/>
    <property type="match status" value="1"/>
</dbReference>
<sequence>MAITWTEEQKAVIESRNRNLLVSAAAGSGKTAVLVERIIRMITEGEHPLKIDQLLVMTFTKAAADEMRERVLKAVDEKLMEQPDNDHLQMQAAMIPYAQITTIDSFCLGIIREHYSRLDIDPAFRVGDEGELILLRGDVMREMLEEFYESEDPSFECFVETYATGKTDRGIEDFIMQVYRFSQSNPWPEEWINNCRKELESCDLNHMKDTAWMRFLMEDAALLLEELLIQTEAAMEICQEENGPEAYLPMLAGDAAMLKSLGEAGDYETLNGRLKEAAFARLASIRSKDIDPEKKAAVTAVRDRVKKGVGKLCDLYCFESPKEVGADMEGTKEAVFMLLHLAEEYSRRYQEKKKERNLVDFNDLEHYALEILLKEEDGLRVPSEAADEFSRQFEEILVDEYQDSNEVQEALINSISRERFGSPNVFMVGDVKQSIYQFRLARPQLFLDKYQRYSSEEGSYQKIELHQNFRSRESVLTSINEVFYQIMTKNLGNIRYTKETALHPGAVFCESEGRVGEKTELLLIHGSSEQLKQLDEDTADYTSREAEAKVIVSKIRELTDPDGGLLIWDKNLGQTGGYRVCQYSDIVILLRSLSGWAEEFVNILMNEGIPAHAERKTGYFSAAEVETVLSMLNIIDNPMQDIPLAAVFKSPVAGIDDQEMAHLMAVWKNADKKGQDRGIYGAWQHYLKEYEDKEDETAPELFKKLAAFSEQLSKYREKAAYLSIHELLYDIYEGTGYYDYVSAMPGGEVRRANLSMLVEKAAAYEQTSYRGLFHFIRYIENLKKYDTDFGEASLLGEENTVRVMSIHKSKGLEFPVVFLAGMGKKFNKQDAYGKLLIDPDLGIGTDYIDLEKRIKAPTLKKHVLKRKTELSALGEELRVLYVAMTRAKEKLIMTGLDRYLDKKFERYASVMRAHGQIPFSFLSGADSYLDWLLMSLSGKYSPEGILSEDGQDTGNLVMKELTVSGLVMGEMNRQVSKKLTKESFLRLDTKISYDQEFERGLKEALSYLYPYEEDIRLHTKLTVSELKKQGQFLDEEESDFLPTIPVFLREEVEEEKSGGVRRGTAYHRALELLDFSRVKTAEDLTAALEELKGDGRLNEESFALLSKSQLFAFINSSLGRRLAAAQEKGLLKREQQFVIGIPAREMDVADSDERILIQGIIDAYIEEEGQLVLVDYKTDFLREGEESILFDRYGIQMEYYRRALEQITGKKVKEMIIYSFALKKEVVINGT</sequence>
<evidence type="ECO:0000256" key="11">
    <source>
        <dbReference type="ARBA" id="ARBA00034617"/>
    </source>
</evidence>
<dbReference type="OrthoDB" id="9810135at2"/>
<dbReference type="InterPro" id="IPR014016">
    <property type="entry name" value="UvrD-like_ATP-bd"/>
</dbReference>
<dbReference type="Gene3D" id="3.40.50.300">
    <property type="entry name" value="P-loop containing nucleotide triphosphate hydrolases"/>
    <property type="match status" value="4"/>
</dbReference>
<dbReference type="Pfam" id="PF12705">
    <property type="entry name" value="PDDEXK_1"/>
    <property type="match status" value="1"/>
</dbReference>
<organism evidence="17 18">
    <name type="scientific">Lacrimispora amygdalina</name>
    <dbReference type="NCBI Taxonomy" id="253257"/>
    <lineage>
        <taxon>Bacteria</taxon>
        <taxon>Bacillati</taxon>
        <taxon>Bacillota</taxon>
        <taxon>Clostridia</taxon>
        <taxon>Lachnospirales</taxon>
        <taxon>Lachnospiraceae</taxon>
        <taxon>Lacrimispora</taxon>
    </lineage>
</organism>
<proteinExistence type="inferred from homology"/>
<evidence type="ECO:0000256" key="9">
    <source>
        <dbReference type="ARBA" id="ARBA00023204"/>
    </source>
</evidence>
<dbReference type="InterPro" id="IPR027417">
    <property type="entry name" value="P-loop_NTPase"/>
</dbReference>
<keyword evidence="4 13" id="KW-0378">Hydrolase</keyword>
<feature type="domain" description="UvrD-like helicase ATP-binding" evidence="15">
    <location>
        <begin position="3"/>
        <end position="472"/>
    </location>
</feature>
<comment type="function">
    <text evidence="13">The heterodimer acts as both an ATP-dependent DNA helicase and an ATP-dependent, dual-direction single-stranded exonuclease. Recognizes the chi site generating a DNA molecule suitable for the initiation of homologous recombination. The AddA nuclease domain is required for chi fragment generation; this subunit has the helicase and 3' -&gt; 5' nuclease activities.</text>
</comment>
<evidence type="ECO:0000256" key="4">
    <source>
        <dbReference type="ARBA" id="ARBA00022801"/>
    </source>
</evidence>
<dbReference type="NCBIfam" id="TIGR02785">
    <property type="entry name" value="addA_Gpos"/>
    <property type="match status" value="1"/>
</dbReference>
<dbReference type="GO" id="GO:0033202">
    <property type="term" value="C:DNA helicase complex"/>
    <property type="evidence" value="ECO:0007669"/>
    <property type="project" value="TreeGrafter"/>
</dbReference>
<dbReference type="PANTHER" id="PTHR11070:SF48">
    <property type="entry name" value="ATP-DEPENDENT HELICASE_NUCLEASE SUBUNIT A"/>
    <property type="match status" value="1"/>
</dbReference>
<dbReference type="Pfam" id="PF00580">
    <property type="entry name" value="UvrD-helicase"/>
    <property type="match status" value="1"/>
</dbReference>
<name>A0A3E2N476_9FIRM</name>
<evidence type="ECO:0000256" key="7">
    <source>
        <dbReference type="ARBA" id="ARBA00022840"/>
    </source>
</evidence>
<dbReference type="AlphaFoldDB" id="A0A3E2N476"/>
<dbReference type="InterPro" id="IPR014017">
    <property type="entry name" value="DNA_helicase_UvrD-like_C"/>
</dbReference>
<accession>A0A3E2N476</accession>
<dbReference type="EMBL" id="QOHO01000116">
    <property type="protein sequence ID" value="RFZ75783.1"/>
    <property type="molecule type" value="Genomic_DNA"/>
</dbReference>
<keyword evidence="10 13" id="KW-0413">Isomerase</keyword>
<evidence type="ECO:0000259" key="16">
    <source>
        <dbReference type="PROSITE" id="PS51217"/>
    </source>
</evidence>